<dbReference type="AlphaFoldDB" id="A0A8H5M7A2"/>
<reference evidence="3 4" key="1">
    <citation type="journal article" date="2020" name="ISME J.">
        <title>Uncovering the hidden diversity of litter-decomposition mechanisms in mushroom-forming fungi.</title>
        <authorList>
            <person name="Floudas D."/>
            <person name="Bentzer J."/>
            <person name="Ahren D."/>
            <person name="Johansson T."/>
            <person name="Persson P."/>
            <person name="Tunlid A."/>
        </authorList>
    </citation>
    <scope>NUCLEOTIDE SEQUENCE [LARGE SCALE GENOMIC DNA]</scope>
    <source>
        <strain evidence="3 4">CBS 406.79</strain>
    </source>
</reference>
<dbReference type="OrthoDB" id="1715191at2759"/>
<evidence type="ECO:0000313" key="4">
    <source>
        <dbReference type="Proteomes" id="UP000518752"/>
    </source>
</evidence>
<comment type="caution">
    <text evidence="3">The sequence shown here is derived from an EMBL/GenBank/DDBJ whole genome shotgun (WGS) entry which is preliminary data.</text>
</comment>
<dbReference type="SUPFAM" id="SSF82171">
    <property type="entry name" value="DPP6 N-terminal domain-like"/>
    <property type="match status" value="1"/>
</dbReference>
<dbReference type="EMBL" id="JAACJN010000046">
    <property type="protein sequence ID" value="KAF5383900.1"/>
    <property type="molecule type" value="Genomic_DNA"/>
</dbReference>
<accession>A0A8H5M7A2</accession>
<proteinExistence type="inferred from homology"/>
<gene>
    <name evidence="3" type="ORF">D9757_007365</name>
</gene>
<comment type="similarity">
    <text evidence="1">Belongs to the cycloisomerase 2 family.</text>
</comment>
<organism evidence="3 4">
    <name type="scientific">Collybiopsis confluens</name>
    <dbReference type="NCBI Taxonomy" id="2823264"/>
    <lineage>
        <taxon>Eukaryota</taxon>
        <taxon>Fungi</taxon>
        <taxon>Dikarya</taxon>
        <taxon>Basidiomycota</taxon>
        <taxon>Agaricomycotina</taxon>
        <taxon>Agaricomycetes</taxon>
        <taxon>Agaricomycetidae</taxon>
        <taxon>Agaricales</taxon>
        <taxon>Marasmiineae</taxon>
        <taxon>Omphalotaceae</taxon>
        <taxon>Collybiopsis</taxon>
    </lineage>
</organism>
<name>A0A8H5M7A2_9AGAR</name>
<feature type="region of interest" description="Disordered" evidence="2">
    <location>
        <begin position="473"/>
        <end position="499"/>
    </location>
</feature>
<protein>
    <submittedName>
        <fullName evidence="3">Uncharacterized protein</fullName>
    </submittedName>
</protein>
<dbReference type="PANTHER" id="PTHR30344">
    <property type="entry name" value="6-PHOSPHOGLUCONOLACTONASE-RELATED"/>
    <property type="match status" value="1"/>
</dbReference>
<sequence>MNVPPMDMMQPVQQILMPSANLTSAYPETLHILSGSFRSLSLFLLAFSPARRALSLVQHISGFGPHQYVGTNREKVRALQKVRALRKGSKGNAKDEEGLRAYTTSWAVPPILSSWEITPEWTVNHLDNFPITAVSSYITLPPPYTHIYSMGGPTGEAHSLSTQTGSFAEKVQEVLFVPAGDLAEADKTRKALRYGSHGIEFASLPGTLDTHLAFVPFLGTNSIEVYTHDPDSGLLTHVYSSPSPRGNATNDGPRHVKIHPNGKVLYCVTEHNNLLDTYSISIPDATDDVERSRERWNTNPLKYLGTRSLLPPRLSYPSASASTVHSFRGDTLMLGPSAGNDLPTEIWATTRGTTESDRGWVSVFMLDEDGMFVSSSSSDGEQEDGIQRYETPTSGGKAHAIDLFPKSSPSVANATTVAVMGSPVWILITDDSDYAAGGAGTGAGAGNYTGTPVGGVRVLEWDGWSTGGVREVAGWPPAEGKVTDNTSSPEDDDMEMRGGSHAVWLTLE</sequence>
<dbReference type="Gene3D" id="2.130.10.10">
    <property type="entry name" value="YVTN repeat-like/Quinoprotein amine dehydrogenase"/>
    <property type="match status" value="1"/>
</dbReference>
<evidence type="ECO:0000256" key="1">
    <source>
        <dbReference type="ARBA" id="ARBA00005564"/>
    </source>
</evidence>
<dbReference type="InterPro" id="IPR050282">
    <property type="entry name" value="Cycloisomerase_2"/>
</dbReference>
<evidence type="ECO:0000313" key="3">
    <source>
        <dbReference type="EMBL" id="KAF5383900.1"/>
    </source>
</evidence>
<dbReference type="PANTHER" id="PTHR30344:SF4">
    <property type="entry name" value="CYCLASE, PUTATIVE (AFU_ORTHOLOGUE AFUA_6G11580)-RELATED"/>
    <property type="match status" value="1"/>
</dbReference>
<dbReference type="InterPro" id="IPR015943">
    <property type="entry name" value="WD40/YVTN_repeat-like_dom_sf"/>
</dbReference>
<dbReference type="Pfam" id="PF10282">
    <property type="entry name" value="Lactonase"/>
    <property type="match status" value="1"/>
</dbReference>
<dbReference type="Proteomes" id="UP000518752">
    <property type="component" value="Unassembled WGS sequence"/>
</dbReference>
<dbReference type="GO" id="GO:0017057">
    <property type="term" value="F:6-phosphogluconolactonase activity"/>
    <property type="evidence" value="ECO:0007669"/>
    <property type="project" value="TreeGrafter"/>
</dbReference>
<evidence type="ECO:0000256" key="2">
    <source>
        <dbReference type="SAM" id="MobiDB-lite"/>
    </source>
</evidence>
<keyword evidence="4" id="KW-1185">Reference proteome</keyword>
<dbReference type="InterPro" id="IPR019405">
    <property type="entry name" value="Lactonase_7-beta_prop"/>
</dbReference>